<evidence type="ECO:0000313" key="3">
    <source>
        <dbReference type="EMBL" id="XAY03595.1"/>
    </source>
</evidence>
<dbReference type="Gene3D" id="2.160.20.10">
    <property type="entry name" value="Single-stranded right-handed beta-helix, Pectin lyase-like"/>
    <property type="match status" value="1"/>
</dbReference>
<feature type="signal peptide" evidence="2">
    <location>
        <begin position="1"/>
        <end position="23"/>
    </location>
</feature>
<dbReference type="InterPro" id="IPR012334">
    <property type="entry name" value="Pectin_lyas_fold"/>
</dbReference>
<sequence length="446" mass="47453">MKRTTLVTALICAALGVSGTQTAVATAATSSATKKAAAKKAAAKKAATKKKKQLLVCRRGCPYSTIQKAVDAAAKNATVKVKPGTYVEGVVLTGHAKDGISIVGLGTKPQEVVLEGKGAKRADGNPAQNGIFVDGADNVTMRNMTAQNYPANGFFVRNCNGYLMDHVVAGFNRAYGLYAFNCIGGRMTYSVGYGHGDSAFYVGQTPFQDKPVPTILDHLEGYENVLGYSGTNSKYVDLRNSEFYNNGAGIAPNTLKSEKFPPAADGIVQENLVYWNNFNYFKAGSSVKPLPAATGGFQYPTGVGIVLLGTTRWNIKNNLVFGNFKWGIMTVSDPTYDVATNRDNKIRFNTMGGPFEDTNGTDVWADGAGSGNCWENQSTGATYDAGALPDLILYPKCGASPQNVIDPAQLAEVAGYLTQTAGQEDSWKKHPHPPRPDRKPIDGLGG</sequence>
<dbReference type="SUPFAM" id="SSF51126">
    <property type="entry name" value="Pectin lyase-like"/>
    <property type="match status" value="1"/>
</dbReference>
<feature type="region of interest" description="Disordered" evidence="1">
    <location>
        <begin position="420"/>
        <end position="446"/>
    </location>
</feature>
<dbReference type="KEGG" id="parq:DSM112329_00415"/>
<dbReference type="InterPro" id="IPR011050">
    <property type="entry name" value="Pectin_lyase_fold/virulence"/>
</dbReference>
<gene>
    <name evidence="3" type="ORF">DSM112329_00415</name>
</gene>
<name>A0AAU7AQ25_9ACTN</name>
<organism evidence="3">
    <name type="scientific">Paraconexibacter sp. AEG42_29</name>
    <dbReference type="NCBI Taxonomy" id="2997339"/>
    <lineage>
        <taxon>Bacteria</taxon>
        <taxon>Bacillati</taxon>
        <taxon>Actinomycetota</taxon>
        <taxon>Thermoleophilia</taxon>
        <taxon>Solirubrobacterales</taxon>
        <taxon>Paraconexibacteraceae</taxon>
        <taxon>Paraconexibacter</taxon>
    </lineage>
</organism>
<keyword evidence="2" id="KW-0732">Signal</keyword>
<dbReference type="EMBL" id="CP114014">
    <property type="protein sequence ID" value="XAY03595.1"/>
    <property type="molecule type" value="Genomic_DNA"/>
</dbReference>
<dbReference type="SMART" id="SM00710">
    <property type="entry name" value="PbH1"/>
    <property type="match status" value="4"/>
</dbReference>
<dbReference type="AlphaFoldDB" id="A0AAU7AQ25"/>
<evidence type="ECO:0000256" key="1">
    <source>
        <dbReference type="SAM" id="MobiDB-lite"/>
    </source>
</evidence>
<dbReference type="RefSeq" id="WP_354700151.1">
    <property type="nucleotide sequence ID" value="NZ_CP114014.1"/>
</dbReference>
<dbReference type="InterPro" id="IPR006626">
    <property type="entry name" value="PbH1"/>
</dbReference>
<accession>A0AAU7AQ25</accession>
<proteinExistence type="predicted"/>
<reference evidence="3" key="1">
    <citation type="submission" date="2022-12" db="EMBL/GenBank/DDBJ databases">
        <title>Paraconexibacter alkalitolerans sp. nov. and Baekduia alba sp. nov., isolated from soil and emended description of the genera Paraconexibacter (Chun et al., 2020) and Baekduia (An et al., 2020).</title>
        <authorList>
            <person name="Vieira S."/>
            <person name="Huber K.J."/>
            <person name="Geppert A."/>
            <person name="Wolf J."/>
            <person name="Neumann-Schaal M."/>
            <person name="Muesken M."/>
            <person name="Overmann J."/>
        </authorList>
    </citation>
    <scope>NUCLEOTIDE SEQUENCE</scope>
    <source>
        <strain evidence="3">AEG42_29</strain>
    </source>
</reference>
<protein>
    <recommendedName>
        <fullName evidence="4">Right handed beta helix domain-containing protein</fullName>
    </recommendedName>
</protein>
<feature type="compositionally biased region" description="Basic and acidic residues" evidence="1">
    <location>
        <begin position="434"/>
        <end position="446"/>
    </location>
</feature>
<evidence type="ECO:0000256" key="2">
    <source>
        <dbReference type="SAM" id="SignalP"/>
    </source>
</evidence>
<feature type="chain" id="PRO_5043772669" description="Right handed beta helix domain-containing protein" evidence="2">
    <location>
        <begin position="24"/>
        <end position="446"/>
    </location>
</feature>
<evidence type="ECO:0008006" key="4">
    <source>
        <dbReference type="Google" id="ProtNLM"/>
    </source>
</evidence>